<feature type="transmembrane region" description="Helical" evidence="2">
    <location>
        <begin position="158"/>
        <end position="180"/>
    </location>
</feature>
<feature type="transmembrane region" description="Helical" evidence="2">
    <location>
        <begin position="223"/>
        <end position="250"/>
    </location>
</feature>
<keyword evidence="5" id="KW-1185">Reference proteome</keyword>
<dbReference type="GO" id="GO:0031505">
    <property type="term" value="P:fungal-type cell wall organization"/>
    <property type="evidence" value="ECO:0007669"/>
    <property type="project" value="TreeGrafter"/>
</dbReference>
<dbReference type="InterPro" id="IPR009571">
    <property type="entry name" value="SUR7/Rim9-like_fungi"/>
</dbReference>
<dbReference type="AlphaFoldDB" id="A0A9P4IYL5"/>
<feature type="transmembrane region" description="Helical" evidence="2">
    <location>
        <begin position="192"/>
        <end position="211"/>
    </location>
</feature>
<dbReference type="Proteomes" id="UP000799439">
    <property type="component" value="Unassembled WGS sequence"/>
</dbReference>
<evidence type="ECO:0000313" key="4">
    <source>
        <dbReference type="EMBL" id="KAF2150212.1"/>
    </source>
</evidence>
<dbReference type="GO" id="GO:0030866">
    <property type="term" value="P:cortical actin cytoskeleton organization"/>
    <property type="evidence" value="ECO:0007669"/>
    <property type="project" value="TreeGrafter"/>
</dbReference>
<evidence type="ECO:0000256" key="2">
    <source>
        <dbReference type="SAM" id="Phobius"/>
    </source>
</evidence>
<keyword evidence="3" id="KW-0732">Signal</keyword>
<dbReference type="PANTHER" id="PTHR36414">
    <property type="entry name" value="PROTEIN SUR7"/>
    <property type="match status" value="1"/>
</dbReference>
<comment type="caution">
    <text evidence="4">The sequence shown here is derived from an EMBL/GenBank/DDBJ whole genome shotgun (WGS) entry which is preliminary data.</text>
</comment>
<dbReference type="GO" id="GO:0006897">
    <property type="term" value="P:endocytosis"/>
    <property type="evidence" value="ECO:0007669"/>
    <property type="project" value="TreeGrafter"/>
</dbReference>
<gene>
    <name evidence="4" type="ORF">K461DRAFT_281449</name>
</gene>
<keyword evidence="2" id="KW-0472">Membrane</keyword>
<dbReference type="GO" id="GO:0032185">
    <property type="term" value="P:septin cytoskeleton organization"/>
    <property type="evidence" value="ECO:0007669"/>
    <property type="project" value="TreeGrafter"/>
</dbReference>
<dbReference type="EMBL" id="ML996090">
    <property type="protein sequence ID" value="KAF2150212.1"/>
    <property type="molecule type" value="Genomic_DNA"/>
</dbReference>
<dbReference type="PANTHER" id="PTHR36414:SF1">
    <property type="entry name" value="PROTEIN SUR7"/>
    <property type="match status" value="1"/>
</dbReference>
<feature type="transmembrane region" description="Helical" evidence="2">
    <location>
        <begin position="47"/>
        <end position="69"/>
    </location>
</feature>
<organism evidence="4 5">
    <name type="scientific">Myriangium duriaei CBS 260.36</name>
    <dbReference type="NCBI Taxonomy" id="1168546"/>
    <lineage>
        <taxon>Eukaryota</taxon>
        <taxon>Fungi</taxon>
        <taxon>Dikarya</taxon>
        <taxon>Ascomycota</taxon>
        <taxon>Pezizomycotina</taxon>
        <taxon>Dothideomycetes</taxon>
        <taxon>Dothideomycetidae</taxon>
        <taxon>Myriangiales</taxon>
        <taxon>Myriangiaceae</taxon>
        <taxon>Myriangium</taxon>
    </lineage>
</organism>
<sequence length="289" mass="31115">MDAPLPCGLSLITWLCLFNSARSFLCDPSSTSRKPLTDFTTMGKARVILSILALAVIGAGIAMQFFVILSGTSAGGPPKYVYMLQANTDNIPVSSNRNPVRWTFWGMCGSDGSPRNVNCDKPGAAPPFNPPQNFATAEGVPFQFTETSRFYNLSKSMWGMYLVALIFSVLSLATGIPALFRWTGGFKSGFAAMMAFLFQGLAAGLMSAWAVEGRDVFIKSGHAANVGYYAFGFAWGSVGCFLTAVVLYVLGGVVTAEGPARERRERKERAMRKAGGIPAEHQMQPGKEI</sequence>
<proteinExistence type="predicted"/>
<dbReference type="OrthoDB" id="5419460at2759"/>
<name>A0A9P4IYL5_9PEZI</name>
<feature type="signal peptide" evidence="3">
    <location>
        <begin position="1"/>
        <end position="23"/>
    </location>
</feature>
<accession>A0A9P4IYL5</accession>
<reference evidence="4" key="1">
    <citation type="journal article" date="2020" name="Stud. Mycol.">
        <title>101 Dothideomycetes genomes: a test case for predicting lifestyles and emergence of pathogens.</title>
        <authorList>
            <person name="Haridas S."/>
            <person name="Albert R."/>
            <person name="Binder M."/>
            <person name="Bloem J."/>
            <person name="Labutti K."/>
            <person name="Salamov A."/>
            <person name="Andreopoulos B."/>
            <person name="Baker S."/>
            <person name="Barry K."/>
            <person name="Bills G."/>
            <person name="Bluhm B."/>
            <person name="Cannon C."/>
            <person name="Castanera R."/>
            <person name="Culley D."/>
            <person name="Daum C."/>
            <person name="Ezra D."/>
            <person name="Gonzalez J."/>
            <person name="Henrissat B."/>
            <person name="Kuo A."/>
            <person name="Liang C."/>
            <person name="Lipzen A."/>
            <person name="Lutzoni F."/>
            <person name="Magnuson J."/>
            <person name="Mondo S."/>
            <person name="Nolan M."/>
            <person name="Ohm R."/>
            <person name="Pangilinan J."/>
            <person name="Park H.-J."/>
            <person name="Ramirez L."/>
            <person name="Alfaro M."/>
            <person name="Sun H."/>
            <person name="Tritt A."/>
            <person name="Yoshinaga Y."/>
            <person name="Zwiers L.-H."/>
            <person name="Turgeon B."/>
            <person name="Goodwin S."/>
            <person name="Spatafora J."/>
            <person name="Crous P."/>
            <person name="Grigoriev I."/>
        </authorList>
    </citation>
    <scope>NUCLEOTIDE SEQUENCE</scope>
    <source>
        <strain evidence="4">CBS 260.36</strain>
    </source>
</reference>
<feature type="region of interest" description="Disordered" evidence="1">
    <location>
        <begin position="270"/>
        <end position="289"/>
    </location>
</feature>
<dbReference type="GO" id="GO:0045121">
    <property type="term" value="C:membrane raft"/>
    <property type="evidence" value="ECO:0007669"/>
    <property type="project" value="TreeGrafter"/>
</dbReference>
<evidence type="ECO:0000313" key="5">
    <source>
        <dbReference type="Proteomes" id="UP000799439"/>
    </source>
</evidence>
<feature type="chain" id="PRO_5040475345" evidence="3">
    <location>
        <begin position="24"/>
        <end position="289"/>
    </location>
</feature>
<dbReference type="GO" id="GO:0005886">
    <property type="term" value="C:plasma membrane"/>
    <property type="evidence" value="ECO:0007669"/>
    <property type="project" value="InterPro"/>
</dbReference>
<evidence type="ECO:0000256" key="1">
    <source>
        <dbReference type="SAM" id="MobiDB-lite"/>
    </source>
</evidence>
<evidence type="ECO:0000256" key="3">
    <source>
        <dbReference type="SAM" id="SignalP"/>
    </source>
</evidence>
<protein>
    <submittedName>
        <fullName evidence="4">Uncharacterized protein</fullName>
    </submittedName>
</protein>
<dbReference type="Pfam" id="PF06687">
    <property type="entry name" value="SUR7"/>
    <property type="match status" value="1"/>
</dbReference>
<keyword evidence="2" id="KW-1133">Transmembrane helix</keyword>
<dbReference type="GO" id="GO:0005938">
    <property type="term" value="C:cell cortex"/>
    <property type="evidence" value="ECO:0007669"/>
    <property type="project" value="TreeGrafter"/>
</dbReference>
<keyword evidence="2" id="KW-0812">Transmembrane</keyword>